<keyword evidence="4" id="KW-1185">Reference proteome</keyword>
<feature type="compositionally biased region" description="Low complexity" evidence="1">
    <location>
        <begin position="171"/>
        <end position="213"/>
    </location>
</feature>
<feature type="signal peptide" evidence="2">
    <location>
        <begin position="1"/>
        <end position="18"/>
    </location>
</feature>
<sequence>MQFTTIALSALSVASALADITVHVVRVGSVNGSLAYYPNNLVAAMGDMVQFQFAPANHTVTQSTFDQPCQPISAFSNVTGIHSGFMPVSANDSMTPTYTILVNSTTPMWLYCAQGMHCQKGMTMVINENTSANATRSLANFQTLAGLAATTVEAGPSVSNGTASTVGIPESSSSASAGTDSSSSDGTAVSSGTASESAASSTGVAASSSDTATSQTTSSATSLAVPAFAGLLALSFALLI</sequence>
<evidence type="ECO:0000313" key="4">
    <source>
        <dbReference type="Proteomes" id="UP000887226"/>
    </source>
</evidence>
<dbReference type="Proteomes" id="UP000887226">
    <property type="component" value="Unassembled WGS sequence"/>
</dbReference>
<organism evidence="3 4">
    <name type="scientific">Calycina marina</name>
    <dbReference type="NCBI Taxonomy" id="1763456"/>
    <lineage>
        <taxon>Eukaryota</taxon>
        <taxon>Fungi</taxon>
        <taxon>Dikarya</taxon>
        <taxon>Ascomycota</taxon>
        <taxon>Pezizomycotina</taxon>
        <taxon>Leotiomycetes</taxon>
        <taxon>Helotiales</taxon>
        <taxon>Pezizellaceae</taxon>
        <taxon>Calycina</taxon>
    </lineage>
</organism>
<dbReference type="InterPro" id="IPR008972">
    <property type="entry name" value="Cupredoxin"/>
</dbReference>
<keyword evidence="2" id="KW-0732">Signal</keyword>
<dbReference type="Gene3D" id="2.60.40.420">
    <property type="entry name" value="Cupredoxins - blue copper proteins"/>
    <property type="match status" value="1"/>
</dbReference>
<dbReference type="InterPro" id="IPR052953">
    <property type="entry name" value="Ser-rich/MCO-related"/>
</dbReference>
<protein>
    <submittedName>
        <fullName evidence="3">Extracellular serine-rich protein</fullName>
    </submittedName>
</protein>
<dbReference type="SUPFAM" id="SSF49503">
    <property type="entry name" value="Cupredoxins"/>
    <property type="match status" value="1"/>
</dbReference>
<gene>
    <name evidence="3" type="ORF">BJ878DRAFT_263459</name>
</gene>
<dbReference type="PANTHER" id="PTHR34883">
    <property type="entry name" value="SERINE-RICH PROTEIN, PUTATIVE-RELATED-RELATED"/>
    <property type="match status" value="1"/>
</dbReference>
<accession>A0A9P8CHA9</accession>
<evidence type="ECO:0000256" key="1">
    <source>
        <dbReference type="SAM" id="MobiDB-lite"/>
    </source>
</evidence>
<name>A0A9P8CHA9_9HELO</name>
<dbReference type="OrthoDB" id="5421909at2759"/>
<comment type="caution">
    <text evidence="3">The sequence shown here is derived from an EMBL/GenBank/DDBJ whole genome shotgun (WGS) entry which is preliminary data.</text>
</comment>
<reference evidence="3" key="1">
    <citation type="journal article" date="2021" name="IMA Fungus">
        <title>Genomic characterization of three marine fungi, including Emericellopsis atlantica sp. nov. with signatures of a generalist lifestyle and marine biomass degradation.</title>
        <authorList>
            <person name="Hagestad O.C."/>
            <person name="Hou L."/>
            <person name="Andersen J.H."/>
            <person name="Hansen E.H."/>
            <person name="Altermark B."/>
            <person name="Li C."/>
            <person name="Kuhnert E."/>
            <person name="Cox R.J."/>
            <person name="Crous P.W."/>
            <person name="Spatafora J.W."/>
            <person name="Lail K."/>
            <person name="Amirebrahimi M."/>
            <person name="Lipzen A."/>
            <person name="Pangilinan J."/>
            <person name="Andreopoulos W."/>
            <person name="Hayes R.D."/>
            <person name="Ng V."/>
            <person name="Grigoriev I.V."/>
            <person name="Jackson S.A."/>
            <person name="Sutton T.D.S."/>
            <person name="Dobson A.D.W."/>
            <person name="Rama T."/>
        </authorList>
    </citation>
    <scope>NUCLEOTIDE SEQUENCE</scope>
    <source>
        <strain evidence="3">TRa3180A</strain>
    </source>
</reference>
<feature type="chain" id="PRO_5040512223" evidence="2">
    <location>
        <begin position="19"/>
        <end position="240"/>
    </location>
</feature>
<dbReference type="PANTHER" id="PTHR34883:SF17">
    <property type="entry name" value="CUPREDOXIN"/>
    <property type="match status" value="1"/>
</dbReference>
<feature type="region of interest" description="Disordered" evidence="1">
    <location>
        <begin position="156"/>
        <end position="213"/>
    </location>
</feature>
<evidence type="ECO:0000313" key="3">
    <source>
        <dbReference type="EMBL" id="KAG9246717.1"/>
    </source>
</evidence>
<evidence type="ECO:0000256" key="2">
    <source>
        <dbReference type="SAM" id="SignalP"/>
    </source>
</evidence>
<proteinExistence type="predicted"/>
<dbReference type="EMBL" id="MU253795">
    <property type="protein sequence ID" value="KAG9246717.1"/>
    <property type="molecule type" value="Genomic_DNA"/>
</dbReference>
<dbReference type="CDD" id="cd00920">
    <property type="entry name" value="Cupredoxin"/>
    <property type="match status" value="1"/>
</dbReference>
<dbReference type="AlphaFoldDB" id="A0A9P8CHA9"/>